<feature type="chain" id="PRO_5046682291" description="BNR/Asp-box repeat-containing protein" evidence="1">
    <location>
        <begin position="22"/>
        <end position="344"/>
    </location>
</feature>
<accession>A0ABY4HW60</accession>
<dbReference type="CDD" id="cd15482">
    <property type="entry name" value="Sialidase_non-viral"/>
    <property type="match status" value="1"/>
</dbReference>
<dbReference type="SUPFAM" id="SSF110296">
    <property type="entry name" value="Oligoxyloglucan reducing end-specific cellobiohydrolase"/>
    <property type="match status" value="1"/>
</dbReference>
<evidence type="ECO:0000313" key="3">
    <source>
        <dbReference type="Proteomes" id="UP000830198"/>
    </source>
</evidence>
<evidence type="ECO:0000256" key="1">
    <source>
        <dbReference type="SAM" id="SignalP"/>
    </source>
</evidence>
<evidence type="ECO:0008006" key="4">
    <source>
        <dbReference type="Google" id="ProtNLM"/>
    </source>
</evidence>
<dbReference type="Pfam" id="PF02012">
    <property type="entry name" value="BNR"/>
    <property type="match status" value="1"/>
</dbReference>
<organism evidence="2 3">
    <name type="scientific">Chitinophaga filiformis</name>
    <name type="common">Myxococcus filiformis</name>
    <name type="synonym">Flexibacter filiformis</name>
    <dbReference type="NCBI Taxonomy" id="104663"/>
    <lineage>
        <taxon>Bacteria</taxon>
        <taxon>Pseudomonadati</taxon>
        <taxon>Bacteroidota</taxon>
        <taxon>Chitinophagia</taxon>
        <taxon>Chitinophagales</taxon>
        <taxon>Chitinophagaceae</taxon>
        <taxon>Chitinophaga</taxon>
    </lineage>
</organism>
<dbReference type="InterPro" id="IPR002860">
    <property type="entry name" value="BNR_rpt"/>
</dbReference>
<gene>
    <name evidence="2" type="ORF">MYF79_20245</name>
</gene>
<reference evidence="2 3" key="1">
    <citation type="submission" date="2022-04" db="EMBL/GenBank/DDBJ databases">
        <title>The arsenic-methylating capacity of Chitinophaga filiformis YT5 during chitin decomposition.</title>
        <authorList>
            <person name="Chen G."/>
            <person name="Liang Y."/>
        </authorList>
    </citation>
    <scope>NUCLEOTIDE SEQUENCE [LARGE SCALE GENOMIC DNA]</scope>
    <source>
        <strain evidence="2 3">YT5</strain>
    </source>
</reference>
<keyword evidence="1" id="KW-0732">Signal</keyword>
<keyword evidence="3" id="KW-1185">Reference proteome</keyword>
<dbReference type="InterPro" id="IPR015943">
    <property type="entry name" value="WD40/YVTN_repeat-like_dom_sf"/>
</dbReference>
<proteinExistence type="predicted"/>
<dbReference type="RefSeq" id="WP_247809514.1">
    <property type="nucleotide sequence ID" value="NZ_CP095855.1"/>
</dbReference>
<dbReference type="EMBL" id="CP095855">
    <property type="protein sequence ID" value="UPK67274.1"/>
    <property type="molecule type" value="Genomic_DNA"/>
</dbReference>
<protein>
    <recommendedName>
        <fullName evidence="4">BNR/Asp-box repeat-containing protein</fullName>
    </recommendedName>
</protein>
<dbReference type="Gene3D" id="2.130.10.10">
    <property type="entry name" value="YVTN repeat-like/Quinoprotein amine dehydrogenase"/>
    <property type="match status" value="2"/>
</dbReference>
<dbReference type="Proteomes" id="UP000830198">
    <property type="component" value="Chromosome"/>
</dbReference>
<name>A0ABY4HW60_CHIFI</name>
<sequence length="344" mass="37383">MNSYILAFLLLFTVLSSSLLPDRHPDPKKEKAGTGKVVFKSTDGGQSWQDISKGLPENLLEGGVQRNGFFANDKGLYLKVENGFYHNAPNATAPFWAKEIFPYEYSGIAAGKSGRVVGKYWGINLKKADGTSIWSPVFELFAEPRIRSTFETAGGAIFIGTDKGFFKTANNGKTWKHVHTGSLVGHLAEANGVLLAISTGGIIRSTDNGENWAVVSTEGDVAWDVKQIKGGFAAITSDPASNTRRLRTSHDGGKTWQLISADLRDNVVDDSIWRTWNDRPNVKASAVSIIPVGENFICVHRDGIFRSSDKGKTWELLLPAVGDKVFNLLFSGNVIYAIPGKGGC</sequence>
<evidence type="ECO:0000313" key="2">
    <source>
        <dbReference type="EMBL" id="UPK67274.1"/>
    </source>
</evidence>
<feature type="signal peptide" evidence="1">
    <location>
        <begin position="1"/>
        <end position="21"/>
    </location>
</feature>